<reference evidence="2" key="1">
    <citation type="submission" date="2021-05" db="EMBL/GenBank/DDBJ databases">
        <authorList>
            <person name="Arsene-Ploetze F."/>
        </authorList>
    </citation>
    <scope>NUCLEOTIDE SEQUENCE</scope>
    <source>
        <strain evidence="2">DSM 42138</strain>
    </source>
</reference>
<dbReference type="EMBL" id="CAJSLV010000092">
    <property type="protein sequence ID" value="CAG6397821.1"/>
    <property type="molecule type" value="Genomic_DNA"/>
</dbReference>
<dbReference type="AlphaFoldDB" id="A0A9W4E1P5"/>
<sequence>MPTDGPEWSPRQDGRSSVRLDTTTPFGVMAGFAAGEAGPSLRAVKQAGAGKVIVDDAPGHRGPEVHR</sequence>
<name>A0A9W4E1P5_9ACTN</name>
<evidence type="ECO:0000256" key="1">
    <source>
        <dbReference type="SAM" id="MobiDB-lite"/>
    </source>
</evidence>
<evidence type="ECO:0000313" key="3">
    <source>
        <dbReference type="Proteomes" id="UP001152519"/>
    </source>
</evidence>
<dbReference type="Proteomes" id="UP001152519">
    <property type="component" value="Unassembled WGS sequence"/>
</dbReference>
<accession>A0A9W4E1P5</accession>
<proteinExistence type="predicted"/>
<gene>
    <name evidence="2" type="ORF">SCOCK_60154</name>
</gene>
<feature type="region of interest" description="Disordered" evidence="1">
    <location>
        <begin position="1"/>
        <end position="21"/>
    </location>
</feature>
<protein>
    <submittedName>
        <fullName evidence="2">Uncharacterized protein</fullName>
    </submittedName>
</protein>
<keyword evidence="3" id="KW-1185">Reference proteome</keyword>
<organism evidence="2 3">
    <name type="scientific">Actinacidiphila cocklensis</name>
    <dbReference type="NCBI Taxonomy" id="887465"/>
    <lineage>
        <taxon>Bacteria</taxon>
        <taxon>Bacillati</taxon>
        <taxon>Actinomycetota</taxon>
        <taxon>Actinomycetes</taxon>
        <taxon>Kitasatosporales</taxon>
        <taxon>Streptomycetaceae</taxon>
        <taxon>Actinacidiphila</taxon>
    </lineage>
</organism>
<comment type="caution">
    <text evidence="2">The sequence shown here is derived from an EMBL/GenBank/DDBJ whole genome shotgun (WGS) entry which is preliminary data.</text>
</comment>
<evidence type="ECO:0000313" key="2">
    <source>
        <dbReference type="EMBL" id="CAG6397821.1"/>
    </source>
</evidence>